<dbReference type="EMBL" id="UINC01010531">
    <property type="protein sequence ID" value="SVA46815.1"/>
    <property type="molecule type" value="Genomic_DNA"/>
</dbReference>
<protein>
    <submittedName>
        <fullName evidence="1">Uncharacterized protein</fullName>
    </submittedName>
</protein>
<organism evidence="1">
    <name type="scientific">marine metagenome</name>
    <dbReference type="NCBI Taxonomy" id="408172"/>
    <lineage>
        <taxon>unclassified sequences</taxon>
        <taxon>metagenomes</taxon>
        <taxon>ecological metagenomes</taxon>
    </lineage>
</organism>
<reference evidence="1" key="1">
    <citation type="submission" date="2018-05" db="EMBL/GenBank/DDBJ databases">
        <authorList>
            <person name="Lanie J.A."/>
            <person name="Ng W.-L."/>
            <person name="Kazmierczak K.M."/>
            <person name="Andrzejewski T.M."/>
            <person name="Davidsen T.M."/>
            <person name="Wayne K.J."/>
            <person name="Tettelin H."/>
            <person name="Glass J.I."/>
            <person name="Rusch D."/>
            <person name="Podicherti R."/>
            <person name="Tsui H.-C.T."/>
            <person name="Winkler M.E."/>
        </authorList>
    </citation>
    <scope>NUCLEOTIDE SEQUENCE</scope>
</reference>
<evidence type="ECO:0000313" key="1">
    <source>
        <dbReference type="EMBL" id="SVA46815.1"/>
    </source>
</evidence>
<name>A0A381W2P0_9ZZZZ</name>
<accession>A0A381W2P0</accession>
<proteinExistence type="predicted"/>
<dbReference type="AlphaFoldDB" id="A0A381W2P0"/>
<sequence>MPRYFWSEASIRKLYRNASAMPALQQLLALLGKNSTLLNASNQSQSLEIPGDVPTDVRWTLDPMETFWGEISDSARELMTHCAVESRALLDDGSYVCCVCWEPSMYDSRDKANTICVDYQLRRNNTGTSMGTLVDLFDWNAQLVGARLANISRTLSDPKYTGLSYPIQRTINRHNPDGKSHEERTTALNLVSDSRMEYVFIQYLITRGYLPHPDDLPGGLNGPPF</sequence>
<gene>
    <name evidence="1" type="ORF">METZ01_LOCUS99669</name>
</gene>